<comment type="caution">
    <text evidence="1">The sequence shown here is derived from an EMBL/GenBank/DDBJ whole genome shotgun (WGS) entry which is preliminary data.</text>
</comment>
<gene>
    <name evidence="1" type="ORF">B1B_16893</name>
</gene>
<reference evidence="1" key="1">
    <citation type="submission" date="2013-08" db="EMBL/GenBank/DDBJ databases">
        <authorList>
            <person name="Mendez C."/>
            <person name="Richter M."/>
            <person name="Ferrer M."/>
            <person name="Sanchez J."/>
        </authorList>
    </citation>
    <scope>NUCLEOTIDE SEQUENCE</scope>
</reference>
<evidence type="ECO:0000313" key="1">
    <source>
        <dbReference type="EMBL" id="EQD35547.1"/>
    </source>
</evidence>
<proteinExistence type="predicted"/>
<protein>
    <submittedName>
        <fullName evidence="1">Uncharacterized protein</fullName>
    </submittedName>
</protein>
<reference evidence="1" key="2">
    <citation type="journal article" date="2014" name="ISME J.">
        <title>Microbial stratification in low pH oxic and suboxic macroscopic growths along an acid mine drainage.</title>
        <authorList>
            <person name="Mendez-Garcia C."/>
            <person name="Mesa V."/>
            <person name="Sprenger R.R."/>
            <person name="Richter M."/>
            <person name="Diez M.S."/>
            <person name="Solano J."/>
            <person name="Bargiela R."/>
            <person name="Golyshina O.V."/>
            <person name="Manteca A."/>
            <person name="Ramos J.L."/>
            <person name="Gallego J.R."/>
            <person name="Llorente I."/>
            <person name="Martins Dos Santos V.A."/>
            <person name="Jensen O.N."/>
            <person name="Pelaez A.I."/>
            <person name="Sanchez J."/>
            <person name="Ferrer M."/>
        </authorList>
    </citation>
    <scope>NUCLEOTIDE SEQUENCE</scope>
</reference>
<organism evidence="1">
    <name type="scientific">mine drainage metagenome</name>
    <dbReference type="NCBI Taxonomy" id="410659"/>
    <lineage>
        <taxon>unclassified sequences</taxon>
        <taxon>metagenomes</taxon>
        <taxon>ecological metagenomes</taxon>
    </lineage>
</organism>
<feature type="non-terminal residue" evidence="1">
    <location>
        <position position="1"/>
    </location>
</feature>
<sequence>LLNNADRKGGHVLVDFEGSIWGIDNGLCFHSEPKLRTVMWDFAGEPVPETVLEAAAALCDSVPAPVRCLIEAAEVEALERRARALLRRPRFPAPRDDHRAYPWPLV</sequence>
<name>T0YUE6_9ZZZZ</name>
<dbReference type="EMBL" id="AUZY01011263">
    <property type="protein sequence ID" value="EQD35547.1"/>
    <property type="molecule type" value="Genomic_DNA"/>
</dbReference>
<accession>T0YUE6</accession>
<dbReference type="AlphaFoldDB" id="T0YUE6"/>